<sequence>MTISAARPFTGRHMALIMVGFFAVVITVNLFMARLAGSSFTGIVVENSYVASQNYNRWLAEAKAEEKLGWQAVATRTGDDHVVITLAGVPAGAEVSADAWHPLGRQRDHLLHFRRQGAGFRSAERLPAGRWNIRIEVKAAARRWRTQEAVS</sequence>
<protein>
    <submittedName>
        <fullName evidence="2">FixH family protein</fullName>
    </submittedName>
</protein>
<keyword evidence="1" id="KW-1133">Transmembrane helix</keyword>
<evidence type="ECO:0000313" key="2">
    <source>
        <dbReference type="EMBL" id="MBC2665638.1"/>
    </source>
</evidence>
<keyword evidence="1" id="KW-0812">Transmembrane</keyword>
<dbReference type="AlphaFoldDB" id="A0A7X1KLT2"/>
<evidence type="ECO:0000313" key="3">
    <source>
        <dbReference type="Proteomes" id="UP000566813"/>
    </source>
</evidence>
<name>A0A7X1KLT2_9SPHN</name>
<dbReference type="EMBL" id="JACLAW010000006">
    <property type="protein sequence ID" value="MBC2665638.1"/>
    <property type="molecule type" value="Genomic_DNA"/>
</dbReference>
<dbReference type="Proteomes" id="UP000566813">
    <property type="component" value="Unassembled WGS sequence"/>
</dbReference>
<feature type="transmembrane region" description="Helical" evidence="1">
    <location>
        <begin position="12"/>
        <end position="32"/>
    </location>
</feature>
<dbReference type="Pfam" id="PF05751">
    <property type="entry name" value="FixH"/>
    <property type="match status" value="1"/>
</dbReference>
<keyword evidence="3" id="KW-1185">Reference proteome</keyword>
<keyword evidence="1" id="KW-0472">Membrane</keyword>
<evidence type="ECO:0000256" key="1">
    <source>
        <dbReference type="SAM" id="Phobius"/>
    </source>
</evidence>
<organism evidence="2 3">
    <name type="scientific">Novosphingobium flavum</name>
    <dbReference type="NCBI Taxonomy" id="1778672"/>
    <lineage>
        <taxon>Bacteria</taxon>
        <taxon>Pseudomonadati</taxon>
        <taxon>Pseudomonadota</taxon>
        <taxon>Alphaproteobacteria</taxon>
        <taxon>Sphingomonadales</taxon>
        <taxon>Sphingomonadaceae</taxon>
        <taxon>Novosphingobium</taxon>
    </lineage>
</organism>
<comment type="caution">
    <text evidence="2">The sequence shown here is derived from an EMBL/GenBank/DDBJ whole genome shotgun (WGS) entry which is preliminary data.</text>
</comment>
<gene>
    <name evidence="2" type="ORF">H7F51_08885</name>
</gene>
<proteinExistence type="predicted"/>
<dbReference type="InterPro" id="IPR008620">
    <property type="entry name" value="FixH"/>
</dbReference>
<accession>A0A7X1KLT2</accession>
<dbReference type="RefSeq" id="WP_185663907.1">
    <property type="nucleotide sequence ID" value="NZ_JACLAW010000006.1"/>
</dbReference>
<reference evidence="2 3" key="1">
    <citation type="submission" date="2020-08" db="EMBL/GenBank/DDBJ databases">
        <title>The genome sequence of type strain Novosphingobium flavum NBRC 111647.</title>
        <authorList>
            <person name="Liu Y."/>
        </authorList>
    </citation>
    <scope>NUCLEOTIDE SEQUENCE [LARGE SCALE GENOMIC DNA]</scope>
    <source>
        <strain evidence="2 3">NBRC 111647</strain>
    </source>
</reference>